<feature type="region of interest" description="Disordered" evidence="15">
    <location>
        <begin position="360"/>
        <end position="393"/>
    </location>
</feature>
<keyword evidence="5" id="KW-0805">Transcription regulation</keyword>
<evidence type="ECO:0000256" key="2">
    <source>
        <dbReference type="ARBA" id="ARBA00007601"/>
    </source>
</evidence>
<evidence type="ECO:0000256" key="10">
    <source>
        <dbReference type="ARBA" id="ARBA00023242"/>
    </source>
</evidence>
<name>A0A6J0V737_9SAUR</name>
<dbReference type="PROSITE" id="PS00027">
    <property type="entry name" value="HOMEOBOX_1"/>
    <property type="match status" value="1"/>
</dbReference>
<organism evidence="18 19">
    <name type="scientific">Pogona vitticeps</name>
    <name type="common">central bearded dragon</name>
    <dbReference type="NCBI Taxonomy" id="103695"/>
    <lineage>
        <taxon>Eukaryota</taxon>
        <taxon>Metazoa</taxon>
        <taxon>Chordata</taxon>
        <taxon>Craniata</taxon>
        <taxon>Vertebrata</taxon>
        <taxon>Euteleostomi</taxon>
        <taxon>Lepidosauria</taxon>
        <taxon>Squamata</taxon>
        <taxon>Bifurcata</taxon>
        <taxon>Unidentata</taxon>
        <taxon>Episquamata</taxon>
        <taxon>Toxicofera</taxon>
        <taxon>Iguania</taxon>
        <taxon>Acrodonta</taxon>
        <taxon>Agamidae</taxon>
        <taxon>Amphibolurinae</taxon>
        <taxon>Pogona</taxon>
    </lineage>
</organism>
<dbReference type="CDD" id="cd00086">
    <property type="entry name" value="homeodomain"/>
    <property type="match status" value="1"/>
</dbReference>
<feature type="region of interest" description="Disordered" evidence="15">
    <location>
        <begin position="11"/>
        <end position="46"/>
    </location>
</feature>
<dbReference type="GeneID" id="110089777"/>
<keyword evidence="7 14" id="KW-0371">Homeobox</keyword>
<keyword evidence="3" id="KW-0217">Developmental protein</keyword>
<keyword evidence="8" id="KW-0010">Activator</keyword>
<dbReference type="InterPro" id="IPR008422">
    <property type="entry name" value="KN_HD"/>
</dbReference>
<dbReference type="RefSeq" id="XP_020668721.1">
    <property type="nucleotide sequence ID" value="XM_020813062.2"/>
</dbReference>
<reference evidence="18" key="1">
    <citation type="submission" date="2025-05" db="UniProtKB">
        <authorList>
            <consortium name="RefSeq"/>
        </authorList>
    </citation>
    <scope>NUCLEOTIDE SEQUENCE [LARGE SCALE GENOMIC DNA]</scope>
</reference>
<dbReference type="AlphaFoldDB" id="A0A6J0V737"/>
<dbReference type="PROSITE" id="PS51978">
    <property type="entry name" value="PBC"/>
    <property type="match status" value="1"/>
</dbReference>
<protein>
    <recommendedName>
        <fullName evidence="11">Pre-B-cell leukemia transcription factor 1</fullName>
    </recommendedName>
    <alternativeName>
        <fullName evidence="12 13">Homeobox protein PBX1</fullName>
    </alternativeName>
</protein>
<evidence type="ECO:0000256" key="1">
    <source>
        <dbReference type="ARBA" id="ARBA00004123"/>
    </source>
</evidence>
<dbReference type="InterPro" id="IPR001356">
    <property type="entry name" value="HD"/>
</dbReference>
<evidence type="ECO:0000259" key="16">
    <source>
        <dbReference type="PROSITE" id="PS50071"/>
    </source>
</evidence>
<comment type="similarity">
    <text evidence="2">Belongs to the TALE/PBX homeobox family.</text>
</comment>
<feature type="DNA-binding region" description="Homeobox" evidence="14">
    <location>
        <begin position="242"/>
        <end position="304"/>
    </location>
</feature>
<evidence type="ECO:0000313" key="18">
    <source>
        <dbReference type="Proteomes" id="UP001652642"/>
    </source>
</evidence>
<dbReference type="GO" id="GO:0005634">
    <property type="term" value="C:nucleus"/>
    <property type="evidence" value="ECO:0007669"/>
    <property type="project" value="UniProtKB-SubCell"/>
</dbReference>
<dbReference type="GO" id="GO:0043565">
    <property type="term" value="F:sequence-specific DNA binding"/>
    <property type="evidence" value="ECO:0007669"/>
    <property type="project" value="UniProtKB-ARBA"/>
</dbReference>
<keyword evidence="4" id="KW-0221">Differentiation</keyword>
<feature type="domain" description="Homeobox" evidence="16">
    <location>
        <begin position="240"/>
        <end position="303"/>
    </location>
</feature>
<evidence type="ECO:0000256" key="4">
    <source>
        <dbReference type="ARBA" id="ARBA00022782"/>
    </source>
</evidence>
<evidence type="ECO:0000256" key="7">
    <source>
        <dbReference type="ARBA" id="ARBA00023155"/>
    </source>
</evidence>
<sequence>MDDQGRLIQARGAVGLPGHPPVQGVQTMTPHSLHEPPSDNGEPRKQDIGDILQQIMTITDQSLDEAQANLNCRKHALNCHRMKPALFTVLCEIKEKTGLSIRSSQEEEPVDPQLMRLDNMLLAEGVAGPEKGGGSAAAAAAAAAAGGVSPDNSIEHSDYRNKLSQIRQIYHSELEKYEQACNEFTTHVMNLLREQSRTRPVSPKEIERMVSIIHRKFSSIQMQLKQSTCEAVMILRSRFLDARRKRRNFSKQATEVLNEYFYSHLSNPYPSEEAKEELAKKCGITVSQVSNWFGNKRIRYKKNIGSGGSFNLSSSGDMFMGLQGLNGDSYPTSQVESMRHSMGPGGYGDSMAASQMYSPREMRANGGWQEAATPSSVTSPTEGPGSVHSDTSN</sequence>
<dbReference type="FunFam" id="1.10.10.60:FF:000277">
    <property type="entry name" value="Pre-B-cell leukemia transcription factor 1"/>
    <property type="match status" value="1"/>
</dbReference>
<feature type="compositionally biased region" description="Basic and acidic residues" evidence="15">
    <location>
        <begin position="32"/>
        <end position="46"/>
    </location>
</feature>
<keyword evidence="6 14" id="KW-0238">DNA-binding</keyword>
<accession>A0A6J0V737</accession>
<evidence type="ECO:0000256" key="15">
    <source>
        <dbReference type="SAM" id="MobiDB-lite"/>
    </source>
</evidence>
<evidence type="ECO:0000256" key="8">
    <source>
        <dbReference type="ARBA" id="ARBA00023159"/>
    </source>
</evidence>
<evidence type="ECO:0000256" key="11">
    <source>
        <dbReference type="ARBA" id="ARBA00067471"/>
    </source>
</evidence>
<dbReference type="SUPFAM" id="SSF46689">
    <property type="entry name" value="Homeodomain-like"/>
    <property type="match status" value="1"/>
</dbReference>
<dbReference type="PANTHER" id="PTHR11850">
    <property type="entry name" value="HOMEOBOX PROTEIN TRANSCRIPTION FACTORS"/>
    <property type="match status" value="1"/>
</dbReference>
<evidence type="ECO:0000256" key="14">
    <source>
        <dbReference type="PROSITE-ProRule" id="PRU00108"/>
    </source>
</evidence>
<dbReference type="InterPro" id="IPR009057">
    <property type="entry name" value="Homeodomain-like_sf"/>
</dbReference>
<gene>
    <name evidence="19" type="primary">PBX2</name>
</gene>
<dbReference type="InterPro" id="IPR005542">
    <property type="entry name" value="PBX_PBC_dom"/>
</dbReference>
<evidence type="ECO:0000313" key="19">
    <source>
        <dbReference type="RefSeq" id="XP_020668721.1"/>
    </source>
</evidence>
<proteinExistence type="inferred from homology"/>
<feature type="compositionally biased region" description="Polar residues" evidence="15">
    <location>
        <begin position="372"/>
        <end position="381"/>
    </location>
</feature>
<evidence type="ECO:0000256" key="3">
    <source>
        <dbReference type="ARBA" id="ARBA00022473"/>
    </source>
</evidence>
<dbReference type="CTD" id="5089"/>
<evidence type="ECO:0000256" key="6">
    <source>
        <dbReference type="ARBA" id="ARBA00023125"/>
    </source>
</evidence>
<dbReference type="Gene3D" id="1.10.10.60">
    <property type="entry name" value="Homeodomain-like"/>
    <property type="match status" value="1"/>
</dbReference>
<evidence type="ECO:0000256" key="12">
    <source>
        <dbReference type="ARBA" id="ARBA00082092"/>
    </source>
</evidence>
<evidence type="ECO:0000256" key="9">
    <source>
        <dbReference type="ARBA" id="ARBA00023163"/>
    </source>
</evidence>
<dbReference type="InterPro" id="IPR050224">
    <property type="entry name" value="TALE_homeobox"/>
</dbReference>
<reference evidence="19" key="2">
    <citation type="submission" date="2025-08" db="UniProtKB">
        <authorList>
            <consortium name="RefSeq"/>
        </authorList>
    </citation>
    <scope>IDENTIFICATION</scope>
</reference>
<evidence type="ECO:0000256" key="5">
    <source>
        <dbReference type="ARBA" id="ARBA00023015"/>
    </source>
</evidence>
<dbReference type="GO" id="GO:0005667">
    <property type="term" value="C:transcription regulator complex"/>
    <property type="evidence" value="ECO:0007669"/>
    <property type="project" value="UniProtKB-ARBA"/>
</dbReference>
<keyword evidence="18" id="KW-1185">Reference proteome</keyword>
<dbReference type="Pfam" id="PF05920">
    <property type="entry name" value="Homeobox_KN"/>
    <property type="match status" value="1"/>
</dbReference>
<dbReference type="GO" id="GO:0030154">
    <property type="term" value="P:cell differentiation"/>
    <property type="evidence" value="ECO:0007669"/>
    <property type="project" value="UniProtKB-KW"/>
</dbReference>
<dbReference type="InterPro" id="IPR017970">
    <property type="entry name" value="Homeobox_CS"/>
</dbReference>
<dbReference type="PROSITE" id="PS50071">
    <property type="entry name" value="HOMEOBOX_2"/>
    <property type="match status" value="1"/>
</dbReference>
<dbReference type="Proteomes" id="UP001652642">
    <property type="component" value="Chromosome 2"/>
</dbReference>
<keyword evidence="9" id="KW-0804">Transcription</keyword>
<evidence type="ECO:0000256" key="13">
    <source>
        <dbReference type="ARBA" id="ARBA00082748"/>
    </source>
</evidence>
<evidence type="ECO:0000259" key="17">
    <source>
        <dbReference type="PROSITE" id="PS51978"/>
    </source>
</evidence>
<dbReference type="Pfam" id="PF03792">
    <property type="entry name" value="PBC"/>
    <property type="match status" value="1"/>
</dbReference>
<keyword evidence="10 14" id="KW-0539">Nucleus</keyword>
<feature type="domain" description="PBC" evidence="17">
    <location>
        <begin position="43"/>
        <end position="241"/>
    </location>
</feature>
<dbReference type="GO" id="GO:0000981">
    <property type="term" value="F:DNA-binding transcription factor activity, RNA polymerase II-specific"/>
    <property type="evidence" value="ECO:0007669"/>
    <property type="project" value="InterPro"/>
</dbReference>
<comment type="subcellular location">
    <subcellularLocation>
        <location evidence="1 14">Nucleus</location>
    </subcellularLocation>
</comment>
<dbReference type="SMART" id="SM00389">
    <property type="entry name" value="HOX"/>
    <property type="match status" value="1"/>
</dbReference>